<evidence type="ECO:0000256" key="4">
    <source>
        <dbReference type="ARBA" id="ARBA00022829"/>
    </source>
</evidence>
<evidence type="ECO:0000256" key="6">
    <source>
        <dbReference type="ARBA" id="ARBA00023125"/>
    </source>
</evidence>
<dbReference type="Proteomes" id="UP000254537">
    <property type="component" value="Chromosome"/>
</dbReference>
<evidence type="ECO:0000256" key="2">
    <source>
        <dbReference type="ARBA" id="ARBA00022490"/>
    </source>
</evidence>
<dbReference type="InterPro" id="IPR044068">
    <property type="entry name" value="CB"/>
</dbReference>
<dbReference type="InterPro" id="IPR002104">
    <property type="entry name" value="Integrase_catalytic"/>
</dbReference>
<accession>A0A345Y8U8</accession>
<name>A0A345Y8U8_9NEIS</name>
<evidence type="ECO:0000259" key="10">
    <source>
        <dbReference type="PROSITE" id="PS51898"/>
    </source>
</evidence>
<dbReference type="EMBL" id="CP031337">
    <property type="protein sequence ID" value="AXK40350.1"/>
    <property type="molecule type" value="Genomic_DNA"/>
</dbReference>
<evidence type="ECO:0000313" key="13">
    <source>
        <dbReference type="Proteomes" id="UP000254537"/>
    </source>
</evidence>
<dbReference type="OrthoDB" id="8610787at2"/>
<keyword evidence="8" id="KW-0131">Cell cycle</keyword>
<dbReference type="InterPro" id="IPR011010">
    <property type="entry name" value="DNA_brk_join_enz"/>
</dbReference>
<dbReference type="RefSeq" id="WP_115434278.1">
    <property type="nucleotide sequence ID" value="NZ_CP031337.1"/>
</dbReference>
<evidence type="ECO:0000256" key="1">
    <source>
        <dbReference type="ARBA" id="ARBA00004496"/>
    </source>
</evidence>
<keyword evidence="7" id="KW-0233">DNA recombination</keyword>
<dbReference type="Gene3D" id="1.10.443.10">
    <property type="entry name" value="Intergrase catalytic core"/>
    <property type="match status" value="1"/>
</dbReference>
<proteinExistence type="predicted"/>
<evidence type="ECO:0000259" key="11">
    <source>
        <dbReference type="PROSITE" id="PS51900"/>
    </source>
</evidence>
<evidence type="ECO:0000256" key="9">
    <source>
        <dbReference type="PROSITE-ProRule" id="PRU01248"/>
    </source>
</evidence>
<evidence type="ECO:0000256" key="3">
    <source>
        <dbReference type="ARBA" id="ARBA00022618"/>
    </source>
</evidence>
<evidence type="ECO:0000256" key="5">
    <source>
        <dbReference type="ARBA" id="ARBA00022908"/>
    </source>
</evidence>
<dbReference type="Gene3D" id="1.10.150.130">
    <property type="match status" value="1"/>
</dbReference>
<dbReference type="PROSITE" id="PS51898">
    <property type="entry name" value="TYR_RECOMBINASE"/>
    <property type="match status" value="1"/>
</dbReference>
<keyword evidence="3" id="KW-0132">Cell division</keyword>
<gene>
    <name evidence="12" type="ORF">DWG20_13445</name>
</gene>
<dbReference type="GO" id="GO:0007059">
    <property type="term" value="P:chromosome segregation"/>
    <property type="evidence" value="ECO:0007669"/>
    <property type="project" value="UniProtKB-KW"/>
</dbReference>
<keyword evidence="6 9" id="KW-0238">DNA-binding</keyword>
<keyword evidence="2" id="KW-0963">Cytoplasm</keyword>
<dbReference type="AlphaFoldDB" id="A0A345Y8U8"/>
<dbReference type="KEGG" id="ccah:DWG20_13445"/>
<dbReference type="PANTHER" id="PTHR30349">
    <property type="entry name" value="PHAGE INTEGRASE-RELATED"/>
    <property type="match status" value="1"/>
</dbReference>
<dbReference type="InterPro" id="IPR010998">
    <property type="entry name" value="Integrase_recombinase_N"/>
</dbReference>
<feature type="domain" description="Core-binding (CB)" evidence="11">
    <location>
        <begin position="28"/>
        <end position="132"/>
    </location>
</feature>
<dbReference type="GO" id="GO:0051301">
    <property type="term" value="P:cell division"/>
    <property type="evidence" value="ECO:0007669"/>
    <property type="project" value="UniProtKB-KW"/>
</dbReference>
<evidence type="ECO:0000256" key="8">
    <source>
        <dbReference type="ARBA" id="ARBA00023306"/>
    </source>
</evidence>
<dbReference type="SUPFAM" id="SSF56349">
    <property type="entry name" value="DNA breaking-rejoining enzymes"/>
    <property type="match status" value="1"/>
</dbReference>
<keyword evidence="5" id="KW-0229">DNA integration</keyword>
<dbReference type="CDD" id="cd00397">
    <property type="entry name" value="DNA_BRE_C"/>
    <property type="match status" value="1"/>
</dbReference>
<evidence type="ECO:0000313" key="12">
    <source>
        <dbReference type="EMBL" id="AXK40350.1"/>
    </source>
</evidence>
<dbReference type="InterPro" id="IPR050090">
    <property type="entry name" value="Tyrosine_recombinase_XerCD"/>
</dbReference>
<dbReference type="GO" id="GO:0003677">
    <property type="term" value="F:DNA binding"/>
    <property type="evidence" value="ECO:0007669"/>
    <property type="project" value="UniProtKB-UniRule"/>
</dbReference>
<dbReference type="GO" id="GO:0006310">
    <property type="term" value="P:DNA recombination"/>
    <property type="evidence" value="ECO:0007669"/>
    <property type="project" value="UniProtKB-KW"/>
</dbReference>
<reference evidence="12 13" key="1">
    <citation type="submission" date="2018-07" db="EMBL/GenBank/DDBJ databases">
        <title>Crenobacter cavernae sp. nov., isolated from a karst cave.</title>
        <authorList>
            <person name="Zhu H."/>
        </authorList>
    </citation>
    <scope>NUCLEOTIDE SEQUENCE [LARGE SCALE GENOMIC DNA]</scope>
    <source>
        <strain evidence="12 13">K1W11S-77</strain>
    </source>
</reference>
<dbReference type="InterPro" id="IPR013762">
    <property type="entry name" value="Integrase-like_cat_sf"/>
</dbReference>
<comment type="subcellular location">
    <subcellularLocation>
        <location evidence="1">Cytoplasm</location>
    </subcellularLocation>
</comment>
<dbReference type="PROSITE" id="PS51900">
    <property type="entry name" value="CB"/>
    <property type="match status" value="1"/>
</dbReference>
<feature type="domain" description="Tyr recombinase" evidence="10">
    <location>
        <begin position="156"/>
        <end position="365"/>
    </location>
</feature>
<dbReference type="Pfam" id="PF00589">
    <property type="entry name" value="Phage_integrase"/>
    <property type="match status" value="1"/>
</dbReference>
<dbReference type="SUPFAM" id="SSF47823">
    <property type="entry name" value="lambda integrase-like, N-terminal domain"/>
    <property type="match status" value="1"/>
</dbReference>
<organism evidence="12 13">
    <name type="scientific">Crenobacter cavernae</name>
    <dbReference type="NCBI Taxonomy" id="2290923"/>
    <lineage>
        <taxon>Bacteria</taxon>
        <taxon>Pseudomonadati</taxon>
        <taxon>Pseudomonadota</taxon>
        <taxon>Betaproteobacteria</taxon>
        <taxon>Neisseriales</taxon>
        <taxon>Neisseriaceae</taxon>
        <taxon>Crenobacter</taxon>
    </lineage>
</organism>
<protein>
    <submittedName>
        <fullName evidence="12">Site-specific integrase</fullName>
    </submittedName>
</protein>
<evidence type="ECO:0000256" key="7">
    <source>
        <dbReference type="ARBA" id="ARBA00023172"/>
    </source>
</evidence>
<sequence>MNKPLPALLPSTDLARRRAPGAALIGARDDAEAVALWLAEHHDSPRTLASYRKETERFLLWLAERGRGLSGVMRDDVLAYQAFLADPQPAWRWVGPSRPREHAEWKPFGGPLSPGSVRHSVTVLGALFAYLNDAAYLAGNPFRLKKRRQSAVRTTGVERHLDKDCWQTVLTTLDALPTDTPRERDHAERARWLFALLYLSGARRSEIADAKMGDWFERRGRWWWRIHGKGGVTADVPVSDALFAALTRYRARLGLAARPLPGEDVPLVCRITGRGARRFAPLSDKAIYLIVKTVFARAAETAPADKRETLLAATTHWLRHTAASHQLDAGVPLLLVSQNLRHASLQTTRRYLHSEDDARHEASRDLDWRPTEP</sequence>
<keyword evidence="4" id="KW-0159">Chromosome partition</keyword>
<dbReference type="GO" id="GO:0005737">
    <property type="term" value="C:cytoplasm"/>
    <property type="evidence" value="ECO:0007669"/>
    <property type="project" value="UniProtKB-SubCell"/>
</dbReference>
<dbReference type="GO" id="GO:0015074">
    <property type="term" value="P:DNA integration"/>
    <property type="evidence" value="ECO:0007669"/>
    <property type="project" value="UniProtKB-KW"/>
</dbReference>
<dbReference type="PANTHER" id="PTHR30349:SF77">
    <property type="entry name" value="TYROSINE RECOMBINASE XERC"/>
    <property type="match status" value="1"/>
</dbReference>